<dbReference type="Proteomes" id="UP001225605">
    <property type="component" value="Unassembled WGS sequence"/>
</dbReference>
<feature type="transmembrane region" description="Helical" evidence="1">
    <location>
        <begin position="6"/>
        <end position="29"/>
    </location>
</feature>
<protein>
    <recommendedName>
        <fullName evidence="4">DUF2784 domain-containing protein</fullName>
    </recommendedName>
</protein>
<keyword evidence="3" id="KW-1185">Reference proteome</keyword>
<keyword evidence="1" id="KW-1133">Transmembrane helix</keyword>
<feature type="transmembrane region" description="Helical" evidence="1">
    <location>
        <begin position="94"/>
        <end position="112"/>
    </location>
</feature>
<evidence type="ECO:0008006" key="4">
    <source>
        <dbReference type="Google" id="ProtNLM"/>
    </source>
</evidence>
<organism evidence="2 3">
    <name type="scientific">Saccharothrix yanglingensis</name>
    <dbReference type="NCBI Taxonomy" id="659496"/>
    <lineage>
        <taxon>Bacteria</taxon>
        <taxon>Bacillati</taxon>
        <taxon>Actinomycetota</taxon>
        <taxon>Actinomycetes</taxon>
        <taxon>Pseudonocardiales</taxon>
        <taxon>Pseudonocardiaceae</taxon>
        <taxon>Saccharothrix</taxon>
    </lineage>
</organism>
<name>A0ABU0WST3_9PSEU</name>
<dbReference type="RefSeq" id="WP_306743976.1">
    <property type="nucleotide sequence ID" value="NZ_NSDM01000001.1"/>
</dbReference>
<dbReference type="Pfam" id="PF10861">
    <property type="entry name" value="DUF2784"/>
    <property type="match status" value="1"/>
</dbReference>
<sequence length="129" mass="14402">MVARAFAELVMVAHFGVLLFLVVGGFLAWRWPRVLYWHLAMATWGLLVVLFPIACPLTWLENGFRTASGQPPLASGFIDTYIDGVLYPDSAARLVQVLVALVVITSWVGYYLRRRTGNTTSARTPETCR</sequence>
<keyword evidence="1" id="KW-0472">Membrane</keyword>
<comment type="caution">
    <text evidence="2">The sequence shown here is derived from an EMBL/GenBank/DDBJ whole genome shotgun (WGS) entry which is preliminary data.</text>
</comment>
<evidence type="ECO:0000313" key="2">
    <source>
        <dbReference type="EMBL" id="MDQ2582901.1"/>
    </source>
</evidence>
<accession>A0ABU0WST3</accession>
<reference evidence="2 3" key="1">
    <citation type="submission" date="2017-06" db="EMBL/GenBank/DDBJ databases">
        <title>Cultured bacterium strain Saccharothrix yanglingensis Hhs.015.</title>
        <authorList>
            <person name="Xia Y."/>
        </authorList>
    </citation>
    <scope>NUCLEOTIDE SEQUENCE [LARGE SCALE GENOMIC DNA]</scope>
    <source>
        <strain evidence="2 3">Hhs.015</strain>
    </source>
</reference>
<evidence type="ECO:0000313" key="3">
    <source>
        <dbReference type="Proteomes" id="UP001225605"/>
    </source>
</evidence>
<proteinExistence type="predicted"/>
<dbReference type="InterPro" id="IPR021218">
    <property type="entry name" value="DUF2784"/>
</dbReference>
<feature type="transmembrane region" description="Helical" evidence="1">
    <location>
        <begin position="36"/>
        <end position="59"/>
    </location>
</feature>
<dbReference type="EMBL" id="NSDM01000001">
    <property type="protein sequence ID" value="MDQ2582901.1"/>
    <property type="molecule type" value="Genomic_DNA"/>
</dbReference>
<evidence type="ECO:0000256" key="1">
    <source>
        <dbReference type="SAM" id="Phobius"/>
    </source>
</evidence>
<keyword evidence="1" id="KW-0812">Transmembrane</keyword>
<gene>
    <name evidence="2" type="ORF">CKY47_02640</name>
</gene>